<evidence type="ECO:0000313" key="2">
    <source>
        <dbReference type="Proteomes" id="UP001320148"/>
    </source>
</evidence>
<name>A0ABN6F623_9BACT</name>
<reference evidence="1 2" key="1">
    <citation type="submission" date="2021-02" db="EMBL/GenBank/DDBJ databases">
        <title>Complete genome of Desulfoluna sp. strain ASN36.</title>
        <authorList>
            <person name="Takahashi A."/>
            <person name="Kojima H."/>
            <person name="Fukui M."/>
        </authorList>
    </citation>
    <scope>NUCLEOTIDE SEQUENCE [LARGE SCALE GENOMIC DNA]</scope>
    <source>
        <strain evidence="1 2">ASN36</strain>
    </source>
</reference>
<gene>
    <name evidence="1" type="ORF">DSLASN_30530</name>
</gene>
<sequence length="203" mass="23672">MSRDWEVMTIKERYDHITHVLQSQRFLNKEGLGNEVPFFICPYKVEETDEVEGLLGNLKKLLKNTGINVLDINLYDLSIELLKERDIWDQVIASESEYEKDELLEIFSGVLDAEDYIVPAIAQRMEEGSYDILFITGVGAVFPYIRSSHLLENLQSTAKEKPTVLFFPGQYQFNLEKGAHLVLFNRMPNDRYYRAFNLFDYIV</sequence>
<protein>
    <recommendedName>
        <fullName evidence="3">Cytoplasmic protein</fullName>
    </recommendedName>
</protein>
<keyword evidence="2" id="KW-1185">Reference proteome</keyword>
<dbReference type="EMBL" id="AP024488">
    <property type="protein sequence ID" value="BCS97421.1"/>
    <property type="molecule type" value="Genomic_DNA"/>
</dbReference>
<dbReference type="Proteomes" id="UP001320148">
    <property type="component" value="Chromosome"/>
</dbReference>
<evidence type="ECO:0000313" key="1">
    <source>
        <dbReference type="EMBL" id="BCS97421.1"/>
    </source>
</evidence>
<evidence type="ECO:0008006" key="3">
    <source>
        <dbReference type="Google" id="ProtNLM"/>
    </source>
</evidence>
<dbReference type="RefSeq" id="WP_236888847.1">
    <property type="nucleotide sequence ID" value="NZ_AP024488.1"/>
</dbReference>
<proteinExistence type="predicted"/>
<dbReference type="InterPro" id="IPR014858">
    <property type="entry name" value="BrxB"/>
</dbReference>
<organism evidence="1 2">
    <name type="scientific">Desulfoluna limicola</name>
    <dbReference type="NCBI Taxonomy" id="2810562"/>
    <lineage>
        <taxon>Bacteria</taxon>
        <taxon>Pseudomonadati</taxon>
        <taxon>Thermodesulfobacteriota</taxon>
        <taxon>Desulfobacteria</taxon>
        <taxon>Desulfobacterales</taxon>
        <taxon>Desulfolunaceae</taxon>
        <taxon>Desulfoluna</taxon>
    </lineage>
</organism>
<dbReference type="Pfam" id="PF08747">
    <property type="entry name" value="BrxB"/>
    <property type="match status" value="1"/>
</dbReference>
<accession>A0ABN6F623</accession>